<keyword evidence="2" id="KW-1185">Reference proteome</keyword>
<organism evidence="1 2">
    <name type="scientific">Staphylococcus pasteuri_A</name>
    <dbReference type="NCBI Taxonomy" id="3062664"/>
    <lineage>
        <taxon>Bacteria</taxon>
        <taxon>Bacillati</taxon>
        <taxon>Bacillota</taxon>
        <taxon>Bacilli</taxon>
        <taxon>Bacillales</taxon>
        <taxon>Staphylococcaceae</taxon>
        <taxon>Staphylococcus</taxon>
    </lineage>
</organism>
<dbReference type="EMBL" id="JAUOQO010000170">
    <property type="protein sequence ID" value="MDO6575075.1"/>
    <property type="molecule type" value="Genomic_DNA"/>
</dbReference>
<accession>A0AAW7YU76</accession>
<evidence type="ECO:0000313" key="1">
    <source>
        <dbReference type="EMBL" id="MDO6575075.1"/>
    </source>
</evidence>
<protein>
    <submittedName>
        <fullName evidence="1">Toxin YdaT family protein</fullName>
    </submittedName>
</protein>
<dbReference type="AlphaFoldDB" id="A0AAW7YU76"/>
<dbReference type="Pfam" id="PF06254">
    <property type="entry name" value="YdaT_toxin"/>
    <property type="match status" value="1"/>
</dbReference>
<sequence>MNTQKIMRWMGLDSSVNESREKLFEFEPVIVAAMPNDIRTSYLNAIYNPAGVLAVCSRTVNPDKVREVSAACLTKESSESVIAALELPAQPSLT</sequence>
<dbReference type="Proteomes" id="UP001170310">
    <property type="component" value="Unassembled WGS sequence"/>
</dbReference>
<comment type="caution">
    <text evidence="1">The sequence shown here is derived from an EMBL/GenBank/DDBJ whole genome shotgun (WGS) entry which is preliminary data.</text>
</comment>
<feature type="non-terminal residue" evidence="1">
    <location>
        <position position="94"/>
    </location>
</feature>
<evidence type="ECO:0000313" key="2">
    <source>
        <dbReference type="Proteomes" id="UP001170310"/>
    </source>
</evidence>
<name>A0AAW7YU76_9STAP</name>
<gene>
    <name evidence="1" type="ORF">Q4528_13245</name>
</gene>
<dbReference type="InterPro" id="IPR037042">
    <property type="entry name" value="YdaT-like_sf"/>
</dbReference>
<proteinExistence type="predicted"/>
<dbReference type="RefSeq" id="WP_303521974.1">
    <property type="nucleotide sequence ID" value="NZ_JAUOQO010000170.1"/>
</dbReference>
<reference evidence="1" key="1">
    <citation type="submission" date="2023-07" db="EMBL/GenBank/DDBJ databases">
        <title>Genome content predicts the carbon catabolic preferences of heterotrophic bacteria.</title>
        <authorList>
            <person name="Gralka M."/>
        </authorList>
    </citation>
    <scope>NUCLEOTIDE SEQUENCE</scope>
    <source>
        <strain evidence="1">E2R20</strain>
    </source>
</reference>
<dbReference type="Gene3D" id="1.10.3600.10">
    <property type="entry name" value="Putative bacterial toxin ydaT"/>
    <property type="match status" value="1"/>
</dbReference>
<dbReference type="InterPro" id="IPR009364">
    <property type="entry name" value="YdaT-like"/>
</dbReference>